<dbReference type="InterPro" id="IPR021783">
    <property type="entry name" value="DUF3348"/>
</dbReference>
<dbReference type="AlphaFoldDB" id="A0A5P3VI10"/>
<name>A0A5P3VI10_9BURK</name>
<accession>A0A5P3VI10</accession>
<evidence type="ECO:0000313" key="2">
    <source>
        <dbReference type="Proteomes" id="UP000325743"/>
    </source>
</evidence>
<dbReference type="EMBL" id="CP032518">
    <property type="protein sequence ID" value="QEZ44469.1"/>
    <property type="molecule type" value="Genomic_DNA"/>
</dbReference>
<proteinExistence type="predicted"/>
<organism evidence="1 2">
    <name type="scientific">Cupriavidus oxalaticus</name>
    <dbReference type="NCBI Taxonomy" id="96344"/>
    <lineage>
        <taxon>Bacteria</taxon>
        <taxon>Pseudomonadati</taxon>
        <taxon>Pseudomonadota</taxon>
        <taxon>Betaproteobacteria</taxon>
        <taxon>Burkholderiales</taxon>
        <taxon>Burkholderiaceae</taxon>
        <taxon>Cupriavidus</taxon>
    </lineage>
</organism>
<dbReference type="Pfam" id="PF11828">
    <property type="entry name" value="DUF3348"/>
    <property type="match status" value="1"/>
</dbReference>
<protein>
    <submittedName>
        <fullName evidence="1">DUF3348 domain-containing protein</fullName>
    </submittedName>
</protein>
<reference evidence="1 2" key="1">
    <citation type="submission" date="2018-09" db="EMBL/GenBank/DDBJ databases">
        <title>Complete genome sequence of Cupriavidus oxalaticus T2, a bacterium capable of phenol tolerance and degradation.</title>
        <authorList>
            <person name="Yan J."/>
        </authorList>
    </citation>
    <scope>NUCLEOTIDE SEQUENCE [LARGE SCALE GENOMIC DNA]</scope>
    <source>
        <strain evidence="1 2">T2</strain>
    </source>
</reference>
<dbReference type="Proteomes" id="UP000325743">
    <property type="component" value="Chromosome 1"/>
</dbReference>
<sequence>MSQEPRRTGFSGPTLVRLLARLTDADAPPPATSLSGQLSQWLGWPDAIALSAALKGGPAAAPAAVPANPRACGATAEEQECARVRGALADAIAGDNALAARRRGPGRPSALAEAMDAQVDYAIYRHRYVSQQQAMETAIGALRGRMRAALSTRAPDMARLAMVDAVMERVLGAREQNVLGSVPTLLEGHFQRLRQAEAAALAEAQAATKPAAAAPVAPGAWLAVFRKDMQSVLLAELEIRFQPVEGLLAALRGS</sequence>
<gene>
    <name evidence="1" type="ORF">D2917_09670</name>
</gene>
<dbReference type="RefSeq" id="WP_151070438.1">
    <property type="nucleotide sequence ID" value="NZ_CP032518.1"/>
</dbReference>
<evidence type="ECO:0000313" key="1">
    <source>
        <dbReference type="EMBL" id="QEZ44469.1"/>
    </source>
</evidence>